<organism evidence="1 2">
    <name type="scientific">Segnochrobactrum spirostomi</name>
    <dbReference type="NCBI Taxonomy" id="2608987"/>
    <lineage>
        <taxon>Bacteria</taxon>
        <taxon>Pseudomonadati</taxon>
        <taxon>Pseudomonadota</taxon>
        <taxon>Alphaproteobacteria</taxon>
        <taxon>Hyphomicrobiales</taxon>
        <taxon>Segnochrobactraceae</taxon>
        <taxon>Segnochrobactrum</taxon>
    </lineage>
</organism>
<dbReference type="EMBL" id="VWNA01000001">
    <property type="protein sequence ID" value="MQT12933.1"/>
    <property type="molecule type" value="Genomic_DNA"/>
</dbReference>
<sequence>MTRREVLLAAAGGVVAIGAGGAWGWRASVGSQEAYRLYQAALRAPLPQDPAAADLIRAATLAANGHNTQPWRFRVGPGTIDILPDMTRATPVVDPDDHHLFVSLGCAAENLARAGTAAGRPGVLETGADGMIRYTFTVGEPRPDALSAAIPARQSCRAVYDGRPVAPDAIEALQRAALGDGVRCVILTERSAMARLGDLVVAGNDAQMGDPAFSSELKHWLRFNPASAMRHGDGLYGAAAGSPVLPDPLGHLAFDLFVTAAGEADKYAAQMRSSAGAAIFFGAAADRASWIAVGRACQRFALTATALGLKLAFVNQPVEVARLRPDLAALAGEPGLRPDAVLRFGYGPARPFSPRRPVGAVLA</sequence>
<reference evidence="1 2" key="1">
    <citation type="submission" date="2019-09" db="EMBL/GenBank/DDBJ databases">
        <title>Segnochrobactrum spirostomi gen. nov., sp. nov., isolated from the ciliate Spirostomum cf. yagiui and description of a novel family, Segnochrobactraceae fam. nov. within the order Rhizobiales of the class Alphaproteobacteria.</title>
        <authorList>
            <person name="Akter S."/>
            <person name="Shazib S.U.A."/>
            <person name="Shin M.K."/>
        </authorList>
    </citation>
    <scope>NUCLEOTIDE SEQUENCE [LARGE SCALE GENOMIC DNA]</scope>
    <source>
        <strain evidence="1 2">Sp-1</strain>
    </source>
</reference>
<name>A0A6A7Y1U0_9HYPH</name>
<gene>
    <name evidence="1" type="ORF">F0357_09795</name>
</gene>
<dbReference type="SUPFAM" id="SSF55469">
    <property type="entry name" value="FMN-dependent nitroreductase-like"/>
    <property type="match status" value="2"/>
</dbReference>
<comment type="caution">
    <text evidence="1">The sequence shown here is derived from an EMBL/GenBank/DDBJ whole genome shotgun (WGS) entry which is preliminary data.</text>
</comment>
<dbReference type="RefSeq" id="WP_153480422.1">
    <property type="nucleotide sequence ID" value="NZ_VWNA01000001.1"/>
</dbReference>
<accession>A0A6A7Y1U0</accession>
<protein>
    <submittedName>
        <fullName evidence="1">Tat pathway signal protein</fullName>
    </submittedName>
</protein>
<dbReference type="Proteomes" id="UP000332515">
    <property type="component" value="Unassembled WGS sequence"/>
</dbReference>
<dbReference type="Gene3D" id="3.40.109.10">
    <property type="entry name" value="NADH Oxidase"/>
    <property type="match status" value="1"/>
</dbReference>
<proteinExistence type="predicted"/>
<dbReference type="NCBIfam" id="NF047509">
    <property type="entry name" value="Rv3131_FMN_oxido"/>
    <property type="match status" value="1"/>
</dbReference>
<dbReference type="InterPro" id="IPR050627">
    <property type="entry name" value="Nitroreductase/BluB"/>
</dbReference>
<evidence type="ECO:0000313" key="2">
    <source>
        <dbReference type="Proteomes" id="UP000332515"/>
    </source>
</evidence>
<dbReference type="GO" id="GO:0016491">
    <property type="term" value="F:oxidoreductase activity"/>
    <property type="evidence" value="ECO:0007669"/>
    <property type="project" value="InterPro"/>
</dbReference>
<evidence type="ECO:0000313" key="1">
    <source>
        <dbReference type="EMBL" id="MQT12933.1"/>
    </source>
</evidence>
<dbReference type="PANTHER" id="PTHR23026:SF123">
    <property type="entry name" value="NAD(P)H NITROREDUCTASE RV3131-RELATED"/>
    <property type="match status" value="1"/>
</dbReference>
<dbReference type="PANTHER" id="PTHR23026">
    <property type="entry name" value="NADPH NITROREDUCTASE"/>
    <property type="match status" value="1"/>
</dbReference>
<dbReference type="AlphaFoldDB" id="A0A6A7Y1U0"/>
<keyword evidence="2" id="KW-1185">Reference proteome</keyword>
<dbReference type="InterPro" id="IPR000415">
    <property type="entry name" value="Nitroreductase-like"/>
</dbReference>